<organism evidence="1 2">
    <name type="scientific">Dyadobacter endophyticus</name>
    <dbReference type="NCBI Taxonomy" id="1749036"/>
    <lineage>
        <taxon>Bacteria</taxon>
        <taxon>Pseudomonadati</taxon>
        <taxon>Bacteroidota</taxon>
        <taxon>Cytophagia</taxon>
        <taxon>Cytophagales</taxon>
        <taxon>Spirosomataceae</taxon>
        <taxon>Dyadobacter</taxon>
    </lineage>
</organism>
<accession>A0ABQ1YN81</accession>
<keyword evidence="2" id="KW-1185">Reference proteome</keyword>
<name>A0ABQ1YN81_9BACT</name>
<dbReference type="EMBL" id="BMIA01000001">
    <property type="protein sequence ID" value="GGH31513.1"/>
    <property type="molecule type" value="Genomic_DNA"/>
</dbReference>
<gene>
    <name evidence="1" type="ORF">GCM10007423_20420</name>
</gene>
<proteinExistence type="predicted"/>
<evidence type="ECO:0000313" key="2">
    <source>
        <dbReference type="Proteomes" id="UP000600214"/>
    </source>
</evidence>
<reference evidence="2" key="1">
    <citation type="journal article" date="2019" name="Int. J. Syst. Evol. Microbiol.">
        <title>The Global Catalogue of Microorganisms (GCM) 10K type strain sequencing project: providing services to taxonomists for standard genome sequencing and annotation.</title>
        <authorList>
            <consortium name="The Broad Institute Genomics Platform"/>
            <consortium name="The Broad Institute Genome Sequencing Center for Infectious Disease"/>
            <person name="Wu L."/>
            <person name="Ma J."/>
        </authorList>
    </citation>
    <scope>NUCLEOTIDE SEQUENCE [LARGE SCALE GENOMIC DNA]</scope>
    <source>
        <strain evidence="2">CGMCC 1.15288</strain>
    </source>
</reference>
<sequence>MSALIGMPVGQKERNIETMGILVFEKLVQIEGRQIEFFVHNVLVSMFLFVNGGRTPYQAAKIVKILFYH</sequence>
<protein>
    <submittedName>
        <fullName evidence="1">Uncharacterized protein</fullName>
    </submittedName>
</protein>
<comment type="caution">
    <text evidence="1">The sequence shown here is derived from an EMBL/GenBank/DDBJ whole genome shotgun (WGS) entry which is preliminary data.</text>
</comment>
<dbReference type="Proteomes" id="UP000600214">
    <property type="component" value="Unassembled WGS sequence"/>
</dbReference>
<evidence type="ECO:0000313" key="1">
    <source>
        <dbReference type="EMBL" id="GGH31513.1"/>
    </source>
</evidence>